<protein>
    <recommendedName>
        <fullName evidence="4">Streptococcal pilin isopeptide linker domain-containing protein</fullName>
    </recommendedName>
</protein>
<evidence type="ECO:0000313" key="2">
    <source>
        <dbReference type="EMBL" id="ORX42908.1"/>
    </source>
</evidence>
<keyword evidence="3" id="KW-1185">Reference proteome</keyword>
<evidence type="ECO:0000256" key="1">
    <source>
        <dbReference type="SAM" id="SignalP"/>
    </source>
</evidence>
<sequence>MKFYYLLCSLIVFSTFNWGTSVEARVTNLYFPKNSKSQTKIIDQNDKEAKLLLRDDSGHQEILYDCRYKYYDSSESGKMPVIYCELPLKKTNKVYKLNFHVTTNSKNINRNSKITSVSVARDTEYKTTATNYAAKISNIYNMKQGDKYKYNGRFNLLTVDRTDSRKTADTSVLYDSFKVIEVYKNTEFEY</sequence>
<dbReference type="Proteomes" id="UP000193719">
    <property type="component" value="Unassembled WGS sequence"/>
</dbReference>
<accession>A0A1Y1UXE5</accession>
<feature type="non-terminal residue" evidence="2">
    <location>
        <position position="1"/>
    </location>
</feature>
<feature type="chain" id="PRO_5013390679" description="Streptococcal pilin isopeptide linker domain-containing protein" evidence="1">
    <location>
        <begin position="25"/>
        <end position="190"/>
    </location>
</feature>
<evidence type="ECO:0008006" key="4">
    <source>
        <dbReference type="Google" id="ProtNLM"/>
    </source>
</evidence>
<comment type="caution">
    <text evidence="2">The sequence shown here is derived from an EMBL/GenBank/DDBJ whole genome shotgun (WGS) entry which is preliminary data.</text>
</comment>
<gene>
    <name evidence="2" type="ORF">BCR36DRAFT_415852</name>
</gene>
<feature type="signal peptide" evidence="1">
    <location>
        <begin position="1"/>
        <end position="24"/>
    </location>
</feature>
<name>A0A1Y1UXE5_9FUNG</name>
<dbReference type="OrthoDB" id="10387525at2759"/>
<organism evidence="2 3">
    <name type="scientific">Piromyces finnis</name>
    <dbReference type="NCBI Taxonomy" id="1754191"/>
    <lineage>
        <taxon>Eukaryota</taxon>
        <taxon>Fungi</taxon>
        <taxon>Fungi incertae sedis</taxon>
        <taxon>Chytridiomycota</taxon>
        <taxon>Chytridiomycota incertae sedis</taxon>
        <taxon>Neocallimastigomycetes</taxon>
        <taxon>Neocallimastigales</taxon>
        <taxon>Neocallimastigaceae</taxon>
        <taxon>Piromyces</taxon>
    </lineage>
</organism>
<evidence type="ECO:0000313" key="3">
    <source>
        <dbReference type="Proteomes" id="UP000193719"/>
    </source>
</evidence>
<reference evidence="2 3" key="1">
    <citation type="submission" date="2016-08" db="EMBL/GenBank/DDBJ databases">
        <title>Genomes of anaerobic fungi encode conserved fungal cellulosomes for biomass hydrolysis.</title>
        <authorList>
            <consortium name="DOE Joint Genome Institute"/>
            <person name="Haitjema C.H."/>
            <person name="Gilmore S.P."/>
            <person name="Henske J.K."/>
            <person name="Solomon K.V."/>
            <person name="De Groot R."/>
            <person name="Kuo A."/>
            <person name="Mondo S.J."/>
            <person name="Salamov A.A."/>
            <person name="Labutti K."/>
            <person name="Zhao Z."/>
            <person name="Chiniquy J."/>
            <person name="Barry K."/>
            <person name="Brewer H.M."/>
            <person name="Purvine S.O."/>
            <person name="Wright A.T."/>
            <person name="Boxma B."/>
            <person name="Van Alen T."/>
            <person name="Hackstein J.H."/>
            <person name="Baker S.E."/>
            <person name="Grigoriev I.V."/>
            <person name="O'Malley M.A."/>
        </authorList>
    </citation>
    <scope>NUCLEOTIDE SEQUENCE [LARGE SCALE GENOMIC DNA]</scope>
    <source>
        <strain evidence="3">finn</strain>
    </source>
</reference>
<dbReference type="AlphaFoldDB" id="A0A1Y1UXE5"/>
<proteinExistence type="predicted"/>
<reference evidence="2 3" key="2">
    <citation type="submission" date="2016-08" db="EMBL/GenBank/DDBJ databases">
        <title>Pervasive Adenine N6-methylation of Active Genes in Fungi.</title>
        <authorList>
            <consortium name="DOE Joint Genome Institute"/>
            <person name="Mondo S.J."/>
            <person name="Dannebaum R.O."/>
            <person name="Kuo R.C."/>
            <person name="Labutti K."/>
            <person name="Haridas S."/>
            <person name="Kuo A."/>
            <person name="Salamov A."/>
            <person name="Ahrendt S.R."/>
            <person name="Lipzen A."/>
            <person name="Sullivan W."/>
            <person name="Andreopoulos W.B."/>
            <person name="Clum A."/>
            <person name="Lindquist E."/>
            <person name="Daum C."/>
            <person name="Ramamoorthy G.K."/>
            <person name="Gryganskyi A."/>
            <person name="Culley D."/>
            <person name="Magnuson J.K."/>
            <person name="James T.Y."/>
            <person name="O'Malley M.A."/>
            <person name="Stajich J.E."/>
            <person name="Spatafora J.W."/>
            <person name="Visel A."/>
            <person name="Grigoriev I.V."/>
        </authorList>
    </citation>
    <scope>NUCLEOTIDE SEQUENCE [LARGE SCALE GENOMIC DNA]</scope>
    <source>
        <strain evidence="3">finn</strain>
    </source>
</reference>
<dbReference type="EMBL" id="MCFH01000058">
    <property type="protein sequence ID" value="ORX42908.1"/>
    <property type="molecule type" value="Genomic_DNA"/>
</dbReference>
<keyword evidence="1" id="KW-0732">Signal</keyword>